<dbReference type="AlphaFoldDB" id="A0A5K7YVI5"/>
<dbReference type="RefSeq" id="WP_155302445.1">
    <property type="nucleotide sequence ID" value="NZ_AP021875.1"/>
</dbReference>
<accession>A0A5K7YVI5</accession>
<dbReference type="OrthoDB" id="5422037at2"/>
<evidence type="ECO:0000313" key="2">
    <source>
        <dbReference type="EMBL" id="BBO73326.1"/>
    </source>
</evidence>
<feature type="transmembrane region" description="Helical" evidence="1">
    <location>
        <begin position="7"/>
        <end position="26"/>
    </location>
</feature>
<evidence type="ECO:0000256" key="1">
    <source>
        <dbReference type="SAM" id="Phobius"/>
    </source>
</evidence>
<sequence length="132" mass="14831">MKKVKIALWVVIFGFVGLLIFQNRGFFMADSRLMLDLGFFYYETPFLANAIFFVAFFLVGVLISYFFGLFRQFRDAKTIKTLKAKEASLVETVSSLEKRLSNSEATATAAAVPADVPPIVEEEPLETADEVK</sequence>
<organism evidence="2 3">
    <name type="scientific">Desulfosarcina widdelii</name>
    <dbReference type="NCBI Taxonomy" id="947919"/>
    <lineage>
        <taxon>Bacteria</taxon>
        <taxon>Pseudomonadati</taxon>
        <taxon>Thermodesulfobacteriota</taxon>
        <taxon>Desulfobacteria</taxon>
        <taxon>Desulfobacterales</taxon>
        <taxon>Desulfosarcinaceae</taxon>
        <taxon>Desulfosarcina</taxon>
    </lineage>
</organism>
<keyword evidence="1" id="KW-1133">Transmembrane helix</keyword>
<gene>
    <name evidence="2" type="ORF">DSCW_07430</name>
</gene>
<evidence type="ECO:0008006" key="4">
    <source>
        <dbReference type="Google" id="ProtNLM"/>
    </source>
</evidence>
<keyword evidence="1" id="KW-0812">Transmembrane</keyword>
<dbReference type="Proteomes" id="UP000427769">
    <property type="component" value="Chromosome"/>
</dbReference>
<evidence type="ECO:0000313" key="3">
    <source>
        <dbReference type="Proteomes" id="UP000427769"/>
    </source>
</evidence>
<keyword evidence="1" id="KW-0472">Membrane</keyword>
<keyword evidence="3" id="KW-1185">Reference proteome</keyword>
<dbReference type="KEGG" id="dwd:DSCW_07430"/>
<name>A0A5K7YVI5_9BACT</name>
<feature type="transmembrane region" description="Helical" evidence="1">
    <location>
        <begin position="46"/>
        <end position="70"/>
    </location>
</feature>
<dbReference type="EMBL" id="AP021875">
    <property type="protein sequence ID" value="BBO73326.1"/>
    <property type="molecule type" value="Genomic_DNA"/>
</dbReference>
<proteinExistence type="predicted"/>
<reference evidence="2 3" key="1">
    <citation type="submission" date="2019-11" db="EMBL/GenBank/DDBJ databases">
        <title>Comparative genomics of hydrocarbon-degrading Desulfosarcina strains.</title>
        <authorList>
            <person name="Watanabe M."/>
            <person name="Kojima H."/>
            <person name="Fukui M."/>
        </authorList>
    </citation>
    <scope>NUCLEOTIDE SEQUENCE [LARGE SCALE GENOMIC DNA]</scope>
    <source>
        <strain evidence="2 3">PP31</strain>
    </source>
</reference>
<protein>
    <recommendedName>
        <fullName evidence="4">Lipopolysaccharide assembly protein A domain-containing protein</fullName>
    </recommendedName>
</protein>